<dbReference type="EMBL" id="FOHV01000032">
    <property type="protein sequence ID" value="SET49658.1"/>
    <property type="molecule type" value="Genomic_DNA"/>
</dbReference>
<evidence type="ECO:0000256" key="3">
    <source>
        <dbReference type="ARBA" id="ARBA00022448"/>
    </source>
</evidence>
<evidence type="ECO:0000256" key="1">
    <source>
        <dbReference type="ARBA" id="ARBA00004429"/>
    </source>
</evidence>
<protein>
    <recommendedName>
        <fullName evidence="14">Disulfide bond formation protein B</fullName>
    </recommendedName>
    <alternativeName>
        <fullName evidence="14">Disulfide oxidoreductase</fullName>
    </alternativeName>
</protein>
<evidence type="ECO:0000256" key="4">
    <source>
        <dbReference type="ARBA" id="ARBA00022475"/>
    </source>
</evidence>
<keyword evidence="12 14" id="KW-0143">Chaperone</keyword>
<reference evidence="17" key="1">
    <citation type="submission" date="2016-10" db="EMBL/GenBank/DDBJ databases">
        <authorList>
            <person name="Varghese N."/>
            <person name="Submissions S."/>
        </authorList>
    </citation>
    <scope>NUCLEOTIDE SEQUENCE [LARGE SCALE GENOMIC DNA]</scope>
    <source>
        <strain evidence="17">DSM 18579</strain>
    </source>
</reference>
<comment type="subcellular location">
    <subcellularLocation>
        <location evidence="1">Cell inner membrane</location>
        <topology evidence="1">Multi-pass membrane protein</topology>
    </subcellularLocation>
    <subcellularLocation>
        <location evidence="14">Cell membrane</location>
        <topology evidence="14">Multi-pass membrane protein</topology>
    </subcellularLocation>
</comment>
<dbReference type="GO" id="GO:0005886">
    <property type="term" value="C:plasma membrane"/>
    <property type="evidence" value="ECO:0007669"/>
    <property type="project" value="UniProtKB-SubCell"/>
</dbReference>
<feature type="topological domain" description="Periplasmic" evidence="14">
    <location>
        <begin position="91"/>
        <end position="145"/>
    </location>
</feature>
<feature type="topological domain" description="Cytoplasmic" evidence="14">
    <location>
        <begin position="165"/>
        <end position="180"/>
    </location>
</feature>
<comment type="similarity">
    <text evidence="2 14">Belongs to the DsbB family.</text>
</comment>
<feature type="disulfide bond" description="Redox-active" evidence="14">
    <location>
        <begin position="41"/>
        <end position="44"/>
    </location>
</feature>
<evidence type="ECO:0000256" key="2">
    <source>
        <dbReference type="ARBA" id="ARBA00008823"/>
    </source>
</evidence>
<evidence type="ECO:0000313" key="16">
    <source>
        <dbReference type="EMBL" id="SET49658.1"/>
    </source>
</evidence>
<keyword evidence="3 14" id="KW-0813">Transport</keyword>
<keyword evidence="11 14" id="KW-1015">Disulfide bond</keyword>
<evidence type="ECO:0000313" key="17">
    <source>
        <dbReference type="Proteomes" id="UP000242642"/>
    </source>
</evidence>
<feature type="topological domain" description="Periplasmic" evidence="14">
    <location>
        <begin position="32"/>
        <end position="49"/>
    </location>
</feature>
<accession>A0A1I0EY56</accession>
<evidence type="ECO:0000256" key="7">
    <source>
        <dbReference type="ARBA" id="ARBA00022982"/>
    </source>
</evidence>
<dbReference type="PANTHER" id="PTHR36570:SF2">
    <property type="entry name" value="DISULFIDE BOND FORMATION PROTEIN B"/>
    <property type="match status" value="1"/>
</dbReference>
<dbReference type="Pfam" id="PF02600">
    <property type="entry name" value="DsbB"/>
    <property type="match status" value="1"/>
</dbReference>
<keyword evidence="9 14" id="KW-0560">Oxidoreductase</keyword>
<evidence type="ECO:0000256" key="15">
    <source>
        <dbReference type="SAM" id="Phobius"/>
    </source>
</evidence>
<keyword evidence="6 14" id="KW-0812">Transmembrane</keyword>
<feature type="transmembrane region" description="Helical" evidence="15">
    <location>
        <begin position="72"/>
        <end position="90"/>
    </location>
</feature>
<evidence type="ECO:0000256" key="12">
    <source>
        <dbReference type="ARBA" id="ARBA00023186"/>
    </source>
</evidence>
<feature type="transmembrane region" description="Helical" evidence="15">
    <location>
        <begin position="146"/>
        <end position="167"/>
    </location>
</feature>
<evidence type="ECO:0000256" key="5">
    <source>
        <dbReference type="ARBA" id="ARBA00022519"/>
    </source>
</evidence>
<feature type="topological domain" description="Cytoplasmic" evidence="14">
    <location>
        <begin position="1"/>
        <end position="14"/>
    </location>
</feature>
<dbReference type="HAMAP" id="MF_00286">
    <property type="entry name" value="DsbB"/>
    <property type="match status" value="1"/>
</dbReference>
<dbReference type="GO" id="GO:0006457">
    <property type="term" value="P:protein folding"/>
    <property type="evidence" value="ECO:0007669"/>
    <property type="project" value="InterPro"/>
</dbReference>
<dbReference type="Proteomes" id="UP000242642">
    <property type="component" value="Unassembled WGS sequence"/>
</dbReference>
<dbReference type="Gene3D" id="1.20.1550.10">
    <property type="entry name" value="DsbB-like"/>
    <property type="match status" value="1"/>
</dbReference>
<gene>
    <name evidence="14" type="primary">dsbB</name>
    <name evidence="16" type="ORF">SAMN02583745_02543</name>
</gene>
<evidence type="ECO:0000256" key="10">
    <source>
        <dbReference type="ARBA" id="ARBA00023136"/>
    </source>
</evidence>
<dbReference type="AlphaFoldDB" id="A0A1I0EY56"/>
<dbReference type="InterPro" id="IPR050183">
    <property type="entry name" value="DsbB"/>
</dbReference>
<evidence type="ECO:0000256" key="9">
    <source>
        <dbReference type="ARBA" id="ARBA00023002"/>
    </source>
</evidence>
<evidence type="ECO:0000256" key="13">
    <source>
        <dbReference type="ARBA" id="ARBA00023284"/>
    </source>
</evidence>
<feature type="transmembrane region" description="Helical" evidence="15">
    <location>
        <begin position="45"/>
        <end position="65"/>
    </location>
</feature>
<dbReference type="InterPro" id="IPR023380">
    <property type="entry name" value="DsbB-like_sf"/>
</dbReference>
<dbReference type="RefSeq" id="WP_093321812.1">
    <property type="nucleotide sequence ID" value="NZ_FOHV01000032.1"/>
</dbReference>
<dbReference type="GO" id="GO:0015035">
    <property type="term" value="F:protein-disulfide reductase activity"/>
    <property type="evidence" value="ECO:0007669"/>
    <property type="project" value="UniProtKB-UniRule"/>
</dbReference>
<proteinExistence type="inferred from homology"/>
<comment type="function">
    <text evidence="14">Required for disulfide bond formation in some periplasmic proteins. Acts by oxidizing the DsbA protein.</text>
</comment>
<keyword evidence="17" id="KW-1185">Reference proteome</keyword>
<evidence type="ECO:0000256" key="6">
    <source>
        <dbReference type="ARBA" id="ARBA00022692"/>
    </source>
</evidence>
<organism evidence="16 17">
    <name type="scientific">Thorsellia anophelis DSM 18579</name>
    <dbReference type="NCBI Taxonomy" id="1123402"/>
    <lineage>
        <taxon>Bacteria</taxon>
        <taxon>Pseudomonadati</taxon>
        <taxon>Pseudomonadota</taxon>
        <taxon>Gammaproteobacteria</taxon>
        <taxon>Enterobacterales</taxon>
        <taxon>Thorselliaceae</taxon>
        <taxon>Thorsellia</taxon>
    </lineage>
</organism>
<keyword evidence="10 14" id="KW-0472">Membrane</keyword>
<dbReference type="SUPFAM" id="SSF158442">
    <property type="entry name" value="DsbB-like"/>
    <property type="match status" value="1"/>
</dbReference>
<evidence type="ECO:0000256" key="8">
    <source>
        <dbReference type="ARBA" id="ARBA00022989"/>
    </source>
</evidence>
<keyword evidence="4 14" id="KW-1003">Cell membrane</keyword>
<dbReference type="OrthoDB" id="3711263at2"/>
<evidence type="ECO:0000256" key="11">
    <source>
        <dbReference type="ARBA" id="ARBA00023157"/>
    </source>
</evidence>
<sequence length="180" mass="20444">MFRYLKKISMGRGAWLLMLIITSGLQISALFFQHVLNMQPCVLCIYQRTALYGVLLASIIGLIAPKSLLIRLLAISTWLYSAAYGMSFSWQHVRLQFYSSPLDTCDLFPIFYFNIKWDEIVPVIFKASGNCSDKLGTILGLEMSQWMLIIFSAYFIVGLAVLCSQIVKVKAQKAIFSFKK</sequence>
<dbReference type="InterPro" id="IPR003752">
    <property type="entry name" value="DiS_bond_form_DsbB/BdbC"/>
</dbReference>
<name>A0A1I0EY56_9GAMM</name>
<comment type="caution">
    <text evidence="14">Lacks conserved residue(s) required for the propagation of feature annotation.</text>
</comment>
<evidence type="ECO:0000256" key="14">
    <source>
        <dbReference type="HAMAP-Rule" id="MF_00286"/>
    </source>
</evidence>
<feature type="disulfide bond" description="Redox-active" evidence="14">
    <location>
        <begin position="105"/>
        <end position="131"/>
    </location>
</feature>
<keyword evidence="13 14" id="KW-0676">Redox-active center</keyword>
<dbReference type="PANTHER" id="PTHR36570">
    <property type="entry name" value="DISULFIDE BOND FORMATION PROTEIN B"/>
    <property type="match status" value="1"/>
</dbReference>
<keyword evidence="8 14" id="KW-1133">Transmembrane helix</keyword>
<dbReference type="NCBIfam" id="NF002485">
    <property type="entry name" value="PRK01749.1"/>
    <property type="match status" value="1"/>
</dbReference>
<keyword evidence="7 14" id="KW-0249">Electron transport</keyword>
<dbReference type="InterPro" id="IPR022920">
    <property type="entry name" value="Disulphide_bond_form_DsbB"/>
</dbReference>
<keyword evidence="5" id="KW-0997">Cell inner membrane</keyword>
<dbReference type="STRING" id="1123402.SAMN02583745_02543"/>
<feature type="transmembrane region" description="Helical" evidence="15">
    <location>
        <begin position="12"/>
        <end position="33"/>
    </location>
</feature>
<dbReference type="GO" id="GO:0009055">
    <property type="term" value="F:electron transfer activity"/>
    <property type="evidence" value="ECO:0007669"/>
    <property type="project" value="UniProtKB-UniRule"/>
</dbReference>